<dbReference type="SUPFAM" id="SSF55920">
    <property type="entry name" value="Creatinase/aminopeptidase"/>
    <property type="match status" value="1"/>
</dbReference>
<gene>
    <name evidence="9" type="ORF">E1B28_011324</name>
</gene>
<feature type="domain" description="Peptidase M24" evidence="6">
    <location>
        <begin position="325"/>
        <end position="536"/>
    </location>
</feature>
<dbReference type="GO" id="GO:0016787">
    <property type="term" value="F:hydrolase activity"/>
    <property type="evidence" value="ECO:0007669"/>
    <property type="project" value="UniProtKB-KW"/>
</dbReference>
<sequence length="616" mass="70142">MSTTERLRRLRTLMLHQEVPLDYYVVPTDDAHHTEYVAESDKRRAYISGFTGSAGQAIITRDEAFLLTDSRFWLHAEEELDKNWQLGKVRSPGLPKDWVEWVSLRIRDGRLGIDPQTVSVQDAGILEANLRKRNSSVVYPPQNLVDKIWEEKPTESKDPVFLHPLEFAGEDTQSKMRRLRVWMREQAPGSHAFGDCAQGLVGTLISSLPEVAYMLNMRGSDIEFSPLFHAYLFVGMAGAIVFLDSVKVPPNVDDYLRHVDVERREYRELWEFLARREWGKGDKKVVISPQTSVTVMRALGPSSYVVLPSQVEIMKAIKNETEIEGLKRAYLRDGVCFTRFLSWLESQVTKGCQLTEWEAARKLDRYRSHASFYRGLASENISASGPNAALPHYEPSKDNARTIDRQAPYLNDSGGQYLDGTCDTTRTVHFGSPTQEHREAYTRVLQGHISIDTAIFPEDTTGLQLDTLARKALWEDGLNYGHGSGHGFGSFLMTHEGPQGFGIDFPFVSGHVVTNEPGFYKPKEFGVRIESALLVKRVETRKQFGGDIWLGFERLTCVPIHTVMIEADLLMREEKEWLKEHNDLCHRLLAPCLKDNQEALQWVEREAERARKIAES</sequence>
<dbReference type="AlphaFoldDB" id="A0A9P7RTU2"/>
<evidence type="ECO:0000259" key="7">
    <source>
        <dbReference type="Pfam" id="PF01321"/>
    </source>
</evidence>
<evidence type="ECO:0008006" key="11">
    <source>
        <dbReference type="Google" id="ProtNLM"/>
    </source>
</evidence>
<dbReference type="InterPro" id="IPR036005">
    <property type="entry name" value="Creatinase/aminopeptidase-like"/>
</dbReference>
<dbReference type="Pfam" id="PF01321">
    <property type="entry name" value="Creatinase_N"/>
    <property type="match status" value="1"/>
</dbReference>
<reference evidence="9" key="1">
    <citation type="journal article" date="2021" name="Genome Biol. Evol.">
        <title>The assembled and annotated genome of the fairy-ring fungus Marasmius oreades.</title>
        <authorList>
            <person name="Hiltunen M."/>
            <person name="Ament-Velasquez S.L."/>
            <person name="Johannesson H."/>
        </authorList>
    </citation>
    <scope>NUCLEOTIDE SEQUENCE</scope>
    <source>
        <strain evidence="9">03SP1</strain>
    </source>
</reference>
<dbReference type="PANTHER" id="PTHR43763">
    <property type="entry name" value="XAA-PRO AMINOPEPTIDASE 1"/>
    <property type="match status" value="1"/>
</dbReference>
<dbReference type="PANTHER" id="PTHR43763:SF17">
    <property type="entry name" value="AMINOPEPTIDASE P, CYTOPLASMIC-RELATED"/>
    <property type="match status" value="1"/>
</dbReference>
<accession>A0A9P7RTU2</accession>
<evidence type="ECO:0000256" key="2">
    <source>
        <dbReference type="ARBA" id="ARBA00008766"/>
    </source>
</evidence>
<dbReference type="KEGG" id="more:E1B28_011324"/>
<keyword evidence="10" id="KW-1185">Reference proteome</keyword>
<evidence type="ECO:0000259" key="6">
    <source>
        <dbReference type="Pfam" id="PF00557"/>
    </source>
</evidence>
<evidence type="ECO:0000256" key="4">
    <source>
        <dbReference type="ARBA" id="ARBA00022801"/>
    </source>
</evidence>
<dbReference type="Gene3D" id="3.90.230.10">
    <property type="entry name" value="Creatinase/methionine aminopeptidase superfamily"/>
    <property type="match status" value="1"/>
</dbReference>
<comment type="caution">
    <text evidence="9">The sequence shown here is derived from an EMBL/GenBank/DDBJ whole genome shotgun (WGS) entry which is preliminary data.</text>
</comment>
<dbReference type="GeneID" id="66080399"/>
<evidence type="ECO:0000259" key="8">
    <source>
        <dbReference type="Pfam" id="PF16188"/>
    </source>
</evidence>
<evidence type="ECO:0000313" key="9">
    <source>
        <dbReference type="EMBL" id="KAG7089664.1"/>
    </source>
</evidence>
<dbReference type="InterPro" id="IPR050422">
    <property type="entry name" value="X-Pro_aminopeptidase_P"/>
</dbReference>
<feature type="domain" description="Creatinase N-terminal" evidence="7">
    <location>
        <begin position="6"/>
        <end position="132"/>
    </location>
</feature>
<evidence type="ECO:0000256" key="5">
    <source>
        <dbReference type="ARBA" id="ARBA00023211"/>
    </source>
</evidence>
<name>A0A9P7RTU2_9AGAR</name>
<keyword evidence="4" id="KW-0378">Hydrolase</keyword>
<evidence type="ECO:0000313" key="10">
    <source>
        <dbReference type="Proteomes" id="UP001049176"/>
    </source>
</evidence>
<evidence type="ECO:0000256" key="1">
    <source>
        <dbReference type="ARBA" id="ARBA00001936"/>
    </source>
</evidence>
<dbReference type="Pfam" id="PF16189">
    <property type="entry name" value="Creatinase_N_2"/>
    <property type="match status" value="1"/>
</dbReference>
<dbReference type="Gene3D" id="3.40.350.10">
    <property type="entry name" value="Creatinase/prolidase N-terminal domain"/>
    <property type="match status" value="2"/>
</dbReference>
<keyword evidence="5" id="KW-0464">Manganese</keyword>
<protein>
    <recommendedName>
        <fullName evidence="11">Creatinase/aminopeptidase</fullName>
    </recommendedName>
</protein>
<dbReference type="Proteomes" id="UP001049176">
    <property type="component" value="Chromosome 7"/>
</dbReference>
<evidence type="ECO:0000256" key="3">
    <source>
        <dbReference type="ARBA" id="ARBA00022723"/>
    </source>
</evidence>
<dbReference type="GO" id="GO:0005737">
    <property type="term" value="C:cytoplasm"/>
    <property type="evidence" value="ECO:0007669"/>
    <property type="project" value="UniProtKB-ARBA"/>
</dbReference>
<dbReference type="FunFam" id="3.90.230.10:FF:000007">
    <property type="entry name" value="Xaa-Pro aminopeptidase P"/>
    <property type="match status" value="1"/>
</dbReference>
<dbReference type="Pfam" id="PF16188">
    <property type="entry name" value="Peptidase_M24_C"/>
    <property type="match status" value="1"/>
</dbReference>
<dbReference type="OrthoDB" id="9995434at2759"/>
<dbReference type="InterPro" id="IPR000994">
    <property type="entry name" value="Pept_M24"/>
</dbReference>
<dbReference type="GO" id="GO:0046872">
    <property type="term" value="F:metal ion binding"/>
    <property type="evidence" value="ECO:0007669"/>
    <property type="project" value="UniProtKB-KW"/>
</dbReference>
<dbReference type="SUPFAM" id="SSF53092">
    <property type="entry name" value="Creatinase/prolidase N-terminal domain"/>
    <property type="match status" value="1"/>
</dbReference>
<comment type="similarity">
    <text evidence="2">Belongs to the peptidase M24B family.</text>
</comment>
<comment type="cofactor">
    <cofactor evidence="1">
        <name>Mn(2+)</name>
        <dbReference type="ChEBI" id="CHEBI:29035"/>
    </cofactor>
</comment>
<dbReference type="InterPro" id="IPR032416">
    <property type="entry name" value="Peptidase_M24_C"/>
</dbReference>
<dbReference type="InterPro" id="IPR000587">
    <property type="entry name" value="Creatinase_N"/>
</dbReference>
<dbReference type="FunFam" id="3.40.350.10:FF:000003">
    <property type="entry name" value="Xaa-pro aminopeptidase P"/>
    <property type="match status" value="1"/>
</dbReference>
<dbReference type="Pfam" id="PF00557">
    <property type="entry name" value="Peptidase_M24"/>
    <property type="match status" value="1"/>
</dbReference>
<dbReference type="EMBL" id="CM032187">
    <property type="protein sequence ID" value="KAG7089664.1"/>
    <property type="molecule type" value="Genomic_DNA"/>
</dbReference>
<feature type="domain" description="Peptidase M24 C-terminal" evidence="8">
    <location>
        <begin position="549"/>
        <end position="608"/>
    </location>
</feature>
<dbReference type="RefSeq" id="XP_043006134.1">
    <property type="nucleotide sequence ID" value="XM_043156348.1"/>
</dbReference>
<organism evidence="9 10">
    <name type="scientific">Marasmius oreades</name>
    <name type="common">fairy-ring Marasmius</name>
    <dbReference type="NCBI Taxonomy" id="181124"/>
    <lineage>
        <taxon>Eukaryota</taxon>
        <taxon>Fungi</taxon>
        <taxon>Dikarya</taxon>
        <taxon>Basidiomycota</taxon>
        <taxon>Agaricomycotina</taxon>
        <taxon>Agaricomycetes</taxon>
        <taxon>Agaricomycetidae</taxon>
        <taxon>Agaricales</taxon>
        <taxon>Marasmiineae</taxon>
        <taxon>Marasmiaceae</taxon>
        <taxon>Marasmius</taxon>
    </lineage>
</organism>
<keyword evidence="3" id="KW-0479">Metal-binding</keyword>
<dbReference type="InterPro" id="IPR029149">
    <property type="entry name" value="Creatin/AminoP/Spt16_N"/>
</dbReference>
<proteinExistence type="inferred from homology"/>